<keyword evidence="5" id="KW-0408">Iron</keyword>
<keyword evidence="6" id="KW-0411">Iron-sulfur</keyword>
<dbReference type="SFLD" id="SFLDG01091">
    <property type="entry name" value="uncharacterized_CHP01210-like"/>
    <property type="match status" value="1"/>
</dbReference>
<keyword evidence="2" id="KW-0004">4Fe-4S</keyword>
<keyword evidence="3" id="KW-0949">S-adenosyl-L-methionine</keyword>
<evidence type="ECO:0000256" key="5">
    <source>
        <dbReference type="ARBA" id="ARBA00023004"/>
    </source>
</evidence>
<dbReference type="InterPro" id="IPR032432">
    <property type="entry name" value="Radical_SAM_C"/>
</dbReference>
<dbReference type="SFLD" id="SFLDG01086">
    <property type="entry name" value="elongater_protein-like"/>
    <property type="match status" value="1"/>
</dbReference>
<reference evidence="8 9" key="2">
    <citation type="submission" date="2007-09" db="EMBL/GenBank/DDBJ databases">
        <title>Draft genome sequence of Clostridium bolteae (ATCC BAA-613).</title>
        <authorList>
            <person name="Sudarsanam P."/>
            <person name="Ley R."/>
            <person name="Guruge J."/>
            <person name="Turnbaugh P.J."/>
            <person name="Mahowald M."/>
            <person name="Liep D."/>
            <person name="Gordon J."/>
        </authorList>
    </citation>
    <scope>NUCLEOTIDE SEQUENCE [LARGE SCALE GENOMIC DNA]</scope>
    <source>
        <strain evidence="9">ATCC BAA-613 / DSM 15670 / CCUG 46953 / JCM 12243 / WAL 16351</strain>
    </source>
</reference>
<dbReference type="SMART" id="SM00729">
    <property type="entry name" value="Elp3"/>
    <property type="match status" value="1"/>
</dbReference>
<sequence>MLCCYNLLKQYHVRKQVFTMEWNGKPYHSLDYELRQQFGRKIYKLSLDGGMSCPNRDGTLGTGGCIFCSQGGSGDFAASRQTAVSRQIEQAMAQVKRKMPDGSQGSYIAYFQSYTNTYAPLPYLKQLFGEAVSHPAVAALSIGTRPDCLEPEVIGLLKDLNRVKPVWVELGLQTIHDSTAAFIRRGYGLPVFEDALRRLKAAGLTVIVHVILGLPGETRLMMAETVHYLAQSPIDGIKLQLLHILKGTGLADYCRTNPFPMFTMEEYIDFVIDCVEILPPELTIHRLTGDGPKSLLLAPLWSGNKRLVLNTLHRRFKERNTWQGKRYVPDSSYSAALSSTGAAIPSSPTVTP</sequence>
<dbReference type="GO" id="GO:0051539">
    <property type="term" value="F:4 iron, 4 sulfur cluster binding"/>
    <property type="evidence" value="ECO:0007669"/>
    <property type="project" value="UniProtKB-KW"/>
</dbReference>
<dbReference type="InterPro" id="IPR005911">
    <property type="entry name" value="YhcC-like"/>
</dbReference>
<dbReference type="InterPro" id="IPR006638">
    <property type="entry name" value="Elp3/MiaA/NifB-like_rSAM"/>
</dbReference>
<evidence type="ECO:0000313" key="9">
    <source>
        <dbReference type="Proteomes" id="UP000005396"/>
    </source>
</evidence>
<dbReference type="PROSITE" id="PS51918">
    <property type="entry name" value="RADICAL_SAM"/>
    <property type="match status" value="1"/>
</dbReference>
<proteinExistence type="predicted"/>
<protein>
    <recommendedName>
        <fullName evidence="7">Radical SAM core domain-containing protein</fullName>
    </recommendedName>
</protein>
<evidence type="ECO:0000256" key="4">
    <source>
        <dbReference type="ARBA" id="ARBA00022723"/>
    </source>
</evidence>
<dbReference type="Pfam" id="PF16199">
    <property type="entry name" value="Radical_SAM_C"/>
    <property type="match status" value="1"/>
</dbReference>
<dbReference type="HOGENOM" id="CLU_060920_0_0_9"/>
<dbReference type="Pfam" id="PF04055">
    <property type="entry name" value="Radical_SAM"/>
    <property type="match status" value="1"/>
</dbReference>
<dbReference type="Gene3D" id="3.80.30.20">
    <property type="entry name" value="tm_1862 like domain"/>
    <property type="match status" value="1"/>
</dbReference>
<evidence type="ECO:0000256" key="1">
    <source>
        <dbReference type="ARBA" id="ARBA00001966"/>
    </source>
</evidence>
<dbReference type="GO" id="GO:0003824">
    <property type="term" value="F:catalytic activity"/>
    <property type="evidence" value="ECO:0007669"/>
    <property type="project" value="InterPro"/>
</dbReference>
<organism evidence="8 9">
    <name type="scientific">Enterocloster bolteae (strain ATCC BAA-613 / DSM 15670 / CCUG 46953 / JCM 12243 / WAL 16351)</name>
    <name type="common">Clostridium bolteae</name>
    <dbReference type="NCBI Taxonomy" id="411902"/>
    <lineage>
        <taxon>Bacteria</taxon>
        <taxon>Bacillati</taxon>
        <taxon>Bacillota</taxon>
        <taxon>Clostridia</taxon>
        <taxon>Lachnospirales</taxon>
        <taxon>Lachnospiraceae</taxon>
        <taxon>Enterocloster</taxon>
    </lineage>
</organism>
<dbReference type="PANTHER" id="PTHR11135:SF1">
    <property type="entry name" value="PROTEIN YHCC"/>
    <property type="match status" value="1"/>
</dbReference>
<dbReference type="InterPro" id="IPR058240">
    <property type="entry name" value="rSAM_sf"/>
</dbReference>
<dbReference type="SUPFAM" id="SSF102114">
    <property type="entry name" value="Radical SAM enzymes"/>
    <property type="match status" value="1"/>
</dbReference>
<dbReference type="InterPro" id="IPR039661">
    <property type="entry name" value="ELP3"/>
</dbReference>
<dbReference type="eggNOG" id="COG1242">
    <property type="taxonomic scope" value="Bacteria"/>
</dbReference>
<dbReference type="InterPro" id="IPR023404">
    <property type="entry name" value="rSAM_horseshoe"/>
</dbReference>
<evidence type="ECO:0000313" key="8">
    <source>
        <dbReference type="EMBL" id="EDP13458.1"/>
    </source>
</evidence>
<evidence type="ECO:0000256" key="6">
    <source>
        <dbReference type="ARBA" id="ARBA00023014"/>
    </source>
</evidence>
<evidence type="ECO:0000256" key="3">
    <source>
        <dbReference type="ARBA" id="ARBA00022691"/>
    </source>
</evidence>
<accession>A8S2B1</accession>
<dbReference type="SFLD" id="SFLDS00029">
    <property type="entry name" value="Radical_SAM"/>
    <property type="match status" value="1"/>
</dbReference>
<dbReference type="InterPro" id="IPR007197">
    <property type="entry name" value="rSAM"/>
</dbReference>
<dbReference type="NCBIfam" id="TIGR01212">
    <property type="entry name" value="TIGR01212 family radical SAM protein"/>
    <property type="match status" value="1"/>
</dbReference>
<dbReference type="AlphaFoldDB" id="A8S2B1"/>
<comment type="caution">
    <text evidence="8">The sequence shown here is derived from an EMBL/GenBank/DDBJ whole genome shotgun (WGS) entry which is preliminary data.</text>
</comment>
<dbReference type="PaxDb" id="411902-CLOBOL_06023"/>
<gene>
    <name evidence="8" type="ORF">CLOBOL_06023</name>
</gene>
<dbReference type="GO" id="GO:0046872">
    <property type="term" value="F:metal ion binding"/>
    <property type="evidence" value="ECO:0007669"/>
    <property type="project" value="UniProtKB-KW"/>
</dbReference>
<feature type="domain" description="Radical SAM core" evidence="7">
    <location>
        <begin position="37"/>
        <end position="281"/>
    </location>
</feature>
<evidence type="ECO:0000259" key="7">
    <source>
        <dbReference type="PROSITE" id="PS51918"/>
    </source>
</evidence>
<dbReference type="EMBL" id="ABCC02000047">
    <property type="protein sequence ID" value="EDP13458.1"/>
    <property type="molecule type" value="Genomic_DNA"/>
</dbReference>
<dbReference type="CDD" id="cd01335">
    <property type="entry name" value="Radical_SAM"/>
    <property type="match status" value="1"/>
</dbReference>
<evidence type="ECO:0000256" key="2">
    <source>
        <dbReference type="ARBA" id="ARBA00022485"/>
    </source>
</evidence>
<name>A8S2B1_ENTBW</name>
<dbReference type="Proteomes" id="UP000005396">
    <property type="component" value="Unassembled WGS sequence"/>
</dbReference>
<keyword evidence="4" id="KW-0479">Metal-binding</keyword>
<dbReference type="PANTHER" id="PTHR11135">
    <property type="entry name" value="HISTONE ACETYLTRANSFERASE-RELATED"/>
    <property type="match status" value="1"/>
</dbReference>
<comment type="cofactor">
    <cofactor evidence="1">
        <name>[4Fe-4S] cluster</name>
        <dbReference type="ChEBI" id="CHEBI:49883"/>
    </cofactor>
</comment>
<reference evidence="8 9" key="1">
    <citation type="submission" date="2007-08" db="EMBL/GenBank/DDBJ databases">
        <authorList>
            <person name="Fulton L."/>
            <person name="Clifton S."/>
            <person name="Fulton B."/>
            <person name="Xu J."/>
            <person name="Minx P."/>
            <person name="Pepin K.H."/>
            <person name="Johnson M."/>
            <person name="Thiruvilangam P."/>
            <person name="Bhonagiri V."/>
            <person name="Nash W.E."/>
            <person name="Mardis E.R."/>
            <person name="Wilson R.K."/>
        </authorList>
    </citation>
    <scope>NUCLEOTIDE SEQUENCE [LARGE SCALE GENOMIC DNA]</scope>
    <source>
        <strain evidence="9">ATCC BAA-613 / DSM 15670 / CCUG 46953 / JCM 12243 / WAL 16351</strain>
    </source>
</reference>